<keyword evidence="4" id="KW-1185">Reference proteome</keyword>
<dbReference type="Proteomes" id="UP001162972">
    <property type="component" value="Chromosome 11"/>
</dbReference>
<feature type="transmembrane region" description="Helical" evidence="1">
    <location>
        <begin position="35"/>
        <end position="62"/>
    </location>
</feature>
<feature type="signal peptide" evidence="2">
    <location>
        <begin position="1"/>
        <end position="19"/>
    </location>
</feature>
<dbReference type="AlphaFoldDB" id="A0AAD6K6J9"/>
<evidence type="ECO:0000313" key="3">
    <source>
        <dbReference type="EMBL" id="KAJ6417075.1"/>
    </source>
</evidence>
<dbReference type="EMBL" id="JAPFFJ010000011">
    <property type="protein sequence ID" value="KAJ6417075.1"/>
    <property type="molecule type" value="Genomic_DNA"/>
</dbReference>
<feature type="chain" id="PRO_5042047510" description="NADH dehydrogenase subunit 6" evidence="2">
    <location>
        <begin position="20"/>
        <end position="229"/>
    </location>
</feature>
<evidence type="ECO:0000256" key="2">
    <source>
        <dbReference type="SAM" id="SignalP"/>
    </source>
</evidence>
<gene>
    <name evidence="3" type="ORF">OIU84_002881</name>
</gene>
<keyword evidence="1" id="KW-0812">Transmembrane</keyword>
<keyword evidence="1" id="KW-1133">Transmembrane helix</keyword>
<protein>
    <recommendedName>
        <fullName evidence="5">NADH dehydrogenase subunit 6</fullName>
    </recommendedName>
</protein>
<sequence length="229" mass="24263">MVYSLSVACLLSLLVGGCAVISTLSSVDGLGLWAILLYWLLSFVSVVALVLLSLLVPAFVMLCSGAAFSPQRAHVAALLVALRSCLDLVGYRCAACLTACRLRGGHGLLWLGGLAVIALLAWQRAGCVVELSCSGWLRWLSLRCMLDIVSDELRSCLVLVGCVGCRCAARVAACRLRCGAVLLCVEAVLRSCHAIVGCLCRWGLGSLFMRIMAVGVYSSLSSLVGWFCV</sequence>
<comment type="caution">
    <text evidence="3">The sequence shown here is derived from an EMBL/GenBank/DDBJ whole genome shotgun (WGS) entry which is preliminary data.</text>
</comment>
<accession>A0AAD6K6J9</accession>
<feature type="transmembrane region" description="Helical" evidence="1">
    <location>
        <begin position="107"/>
        <end position="125"/>
    </location>
</feature>
<organism evidence="3 4">
    <name type="scientific">Salix udensis</name>
    <dbReference type="NCBI Taxonomy" id="889485"/>
    <lineage>
        <taxon>Eukaryota</taxon>
        <taxon>Viridiplantae</taxon>
        <taxon>Streptophyta</taxon>
        <taxon>Embryophyta</taxon>
        <taxon>Tracheophyta</taxon>
        <taxon>Spermatophyta</taxon>
        <taxon>Magnoliopsida</taxon>
        <taxon>eudicotyledons</taxon>
        <taxon>Gunneridae</taxon>
        <taxon>Pentapetalae</taxon>
        <taxon>rosids</taxon>
        <taxon>fabids</taxon>
        <taxon>Malpighiales</taxon>
        <taxon>Salicaceae</taxon>
        <taxon>Saliceae</taxon>
        <taxon>Salix</taxon>
    </lineage>
</organism>
<name>A0AAD6K6J9_9ROSI</name>
<reference evidence="3 4" key="1">
    <citation type="journal article" date="2023" name="Int. J. Mol. Sci.">
        <title>De Novo Assembly and Annotation of 11 Diverse Shrub Willow (Salix) Genomes Reveals Novel Gene Organization in Sex-Linked Regions.</title>
        <authorList>
            <person name="Hyden B."/>
            <person name="Feng K."/>
            <person name="Yates T.B."/>
            <person name="Jawdy S."/>
            <person name="Cereghino C."/>
            <person name="Smart L.B."/>
            <person name="Muchero W."/>
        </authorList>
    </citation>
    <scope>NUCLEOTIDE SEQUENCE [LARGE SCALE GENOMIC DNA]</scope>
    <source>
        <tissue evidence="3">Shoot tip</tissue>
    </source>
</reference>
<evidence type="ECO:0000313" key="4">
    <source>
        <dbReference type="Proteomes" id="UP001162972"/>
    </source>
</evidence>
<keyword evidence="2" id="KW-0732">Signal</keyword>
<keyword evidence="1" id="KW-0472">Membrane</keyword>
<proteinExistence type="predicted"/>
<evidence type="ECO:0000256" key="1">
    <source>
        <dbReference type="SAM" id="Phobius"/>
    </source>
</evidence>
<evidence type="ECO:0008006" key="5">
    <source>
        <dbReference type="Google" id="ProtNLM"/>
    </source>
</evidence>